<accession>A0AAU8GP02</accession>
<protein>
    <submittedName>
        <fullName evidence="1">Uncharacterized protein</fullName>
    </submittedName>
</protein>
<name>A0AAU8GP02_9VIRU</name>
<reference evidence="1" key="1">
    <citation type="submission" date="2024-04" db="EMBL/GenBank/DDBJ databases">
        <authorList>
            <person name="Bains C."/>
            <person name="Hallett B."/>
            <person name="Lee H."/>
            <person name="Redzematovic E."/>
            <person name="Hutchison K.W."/>
            <person name="Molloy S.D."/>
            <person name="Viland M.D."/>
            <person name="Lewis C.M."/>
            <person name="Garlena R.A."/>
            <person name="Russell D.A."/>
            <person name="Jacobs-Sera D."/>
            <person name="Hatfull G.F."/>
        </authorList>
    </citation>
    <scope>NUCLEOTIDE SEQUENCE</scope>
</reference>
<dbReference type="EMBL" id="PP750966">
    <property type="protein sequence ID" value="XCH43699.1"/>
    <property type="molecule type" value="Genomic_DNA"/>
</dbReference>
<organism evidence="1">
    <name type="scientific">Mycobacterium phage Pharb</name>
    <dbReference type="NCBI Taxonomy" id="3136626"/>
    <lineage>
        <taxon>Viruses</taxon>
    </lineage>
</organism>
<proteinExistence type="predicted"/>
<gene>
    <name evidence="1" type="primary">91</name>
    <name evidence="1" type="ORF">SEA_PHARB_91</name>
</gene>
<sequence>MNTSTAAAEIKVYVVETADTTATFTDEAEARAFNRANVGSSMYTEVRAYTKAQAKAADEILAELTGAYFDAAAVVERKRDRLHYAANDSKARYGWKMSDADALAAATVRAADERIVKWNRDGYAQAVAEWQPAVDAMRAADRAIDEHEAANYRGWQRFFLVPDGHIHASRACSSLRITTKIGWLPNLSGETEAEAVAEHGAMLCTKCFPSAPVEYTRGLDAPADQCAGSGKAPVEGTKSDPRRRTVYGECTECHVPQVVTMYGVTRKHKTPKGK</sequence>
<evidence type="ECO:0000313" key="1">
    <source>
        <dbReference type="EMBL" id="XCH43699.1"/>
    </source>
</evidence>